<dbReference type="Gene3D" id="3.60.15.10">
    <property type="entry name" value="Ribonuclease Z/Hydroxyacylglutathione hydrolase-like"/>
    <property type="match status" value="1"/>
</dbReference>
<dbReference type="InterPro" id="IPR042173">
    <property type="entry name" value="RNase_J_2"/>
</dbReference>
<dbReference type="EMBL" id="JADING010000047">
    <property type="protein sequence ID" value="MBO8414168.1"/>
    <property type="molecule type" value="Genomic_DNA"/>
</dbReference>
<sequence length="233" mass="25700">VFVLAAPPAPSLEILATSAEDCLYKTDCKVISLKRKEFTSMHAQQEDIKMLVSIFSPKYFMPVSGDFRYMMANAKLAESLGYSPNNIFLLDNGMAINFDRAGNAITPVVQLFKPTSIFIDGLGVGDVKSNILEERTTMSTSGAVVLAGCYSSLQKSAVGEPSIELRGFVAPREEEGLTKQIKLIFKQFLDRIANDLTKKDELSKKFIDTIQQEMKKQTGKSPLVSINLIDLDS</sequence>
<dbReference type="PANTHER" id="PTHR43694:SF1">
    <property type="entry name" value="RIBONUCLEASE J"/>
    <property type="match status" value="1"/>
</dbReference>
<dbReference type="Gene3D" id="3.40.50.10710">
    <property type="entry name" value="Metallo-hydrolase/oxidoreductase"/>
    <property type="match status" value="1"/>
</dbReference>
<dbReference type="Pfam" id="PF17770">
    <property type="entry name" value="RNase_J_C"/>
    <property type="match status" value="1"/>
</dbReference>
<name>A0A9D9D942_9BACL</name>
<dbReference type="AlphaFoldDB" id="A0A9D9D942"/>
<comment type="caution">
    <text evidence="3">The sequence shown here is derived from an EMBL/GenBank/DDBJ whole genome shotgun (WGS) entry which is preliminary data.</text>
</comment>
<feature type="domain" description="Ribonuclease J C-terminal" evidence="2">
    <location>
        <begin position="131"/>
        <end position="228"/>
    </location>
</feature>
<dbReference type="InterPro" id="IPR041636">
    <property type="entry name" value="RNase_J_C"/>
</dbReference>
<dbReference type="SUPFAM" id="SSF56281">
    <property type="entry name" value="Metallo-hydrolase/oxidoreductase"/>
    <property type="match status" value="1"/>
</dbReference>
<evidence type="ECO:0000313" key="3">
    <source>
        <dbReference type="EMBL" id="MBO8414168.1"/>
    </source>
</evidence>
<gene>
    <name evidence="3" type="ORF">IAC78_01625</name>
</gene>
<dbReference type="Proteomes" id="UP000823629">
    <property type="component" value="Unassembled WGS sequence"/>
</dbReference>
<feature type="domain" description="Zn-dependent metallo-hydrolase RNA specificity" evidence="1">
    <location>
        <begin position="36"/>
        <end position="81"/>
    </location>
</feature>
<reference evidence="3" key="2">
    <citation type="journal article" date="2021" name="PeerJ">
        <title>Extensive microbial diversity within the chicken gut microbiome revealed by metagenomics and culture.</title>
        <authorList>
            <person name="Gilroy R."/>
            <person name="Ravi A."/>
            <person name="Getino M."/>
            <person name="Pursley I."/>
            <person name="Horton D.L."/>
            <person name="Alikhan N.F."/>
            <person name="Baker D."/>
            <person name="Gharbi K."/>
            <person name="Hall N."/>
            <person name="Watson M."/>
            <person name="Adriaenssens E.M."/>
            <person name="Foster-Nyarko E."/>
            <person name="Jarju S."/>
            <person name="Secka A."/>
            <person name="Antonio M."/>
            <person name="Oren A."/>
            <person name="Chaudhuri R.R."/>
            <person name="La Ragione R."/>
            <person name="Hildebrand F."/>
            <person name="Pallen M.J."/>
        </authorList>
    </citation>
    <scope>NUCLEOTIDE SEQUENCE</scope>
    <source>
        <strain evidence="3">1748</strain>
    </source>
</reference>
<dbReference type="Pfam" id="PF07521">
    <property type="entry name" value="RMMBL"/>
    <property type="match status" value="1"/>
</dbReference>
<protein>
    <submittedName>
        <fullName evidence="3">Uncharacterized protein</fullName>
    </submittedName>
</protein>
<accession>A0A9D9D942</accession>
<feature type="non-terminal residue" evidence="3">
    <location>
        <position position="1"/>
    </location>
</feature>
<dbReference type="PANTHER" id="PTHR43694">
    <property type="entry name" value="RIBONUCLEASE J"/>
    <property type="match status" value="1"/>
</dbReference>
<dbReference type="Gene3D" id="3.10.20.580">
    <property type="match status" value="1"/>
</dbReference>
<evidence type="ECO:0000259" key="2">
    <source>
        <dbReference type="Pfam" id="PF17770"/>
    </source>
</evidence>
<dbReference type="InterPro" id="IPR036866">
    <property type="entry name" value="RibonucZ/Hydroxyglut_hydro"/>
</dbReference>
<evidence type="ECO:0000313" key="4">
    <source>
        <dbReference type="Proteomes" id="UP000823629"/>
    </source>
</evidence>
<reference evidence="3" key="1">
    <citation type="submission" date="2020-10" db="EMBL/GenBank/DDBJ databases">
        <authorList>
            <person name="Gilroy R."/>
        </authorList>
    </citation>
    <scope>NUCLEOTIDE SEQUENCE</scope>
    <source>
        <strain evidence="3">1748</strain>
    </source>
</reference>
<evidence type="ECO:0000259" key="1">
    <source>
        <dbReference type="Pfam" id="PF07521"/>
    </source>
</evidence>
<organism evidence="3 4">
    <name type="scientific">Candidatus Scatoplasma merdavium</name>
    <dbReference type="NCBI Taxonomy" id="2840932"/>
    <lineage>
        <taxon>Bacteria</taxon>
        <taxon>Bacillati</taxon>
        <taxon>Bacillota</taxon>
        <taxon>Bacilli</taxon>
        <taxon>Bacillales</taxon>
        <taxon>Candidatus Scatoplasma</taxon>
    </lineage>
</organism>
<proteinExistence type="predicted"/>
<dbReference type="InterPro" id="IPR011108">
    <property type="entry name" value="RMMBL"/>
</dbReference>